<feature type="region of interest" description="Disordered" evidence="6">
    <location>
        <begin position="558"/>
        <end position="578"/>
    </location>
</feature>
<dbReference type="Proteomes" id="UP000321412">
    <property type="component" value="Unassembled WGS sequence"/>
</dbReference>
<dbReference type="OrthoDB" id="5484889at2"/>
<keyword evidence="2 7" id="KW-0732">Signal</keyword>
<gene>
    <name evidence="9" type="ORF">FRC98_14945</name>
</gene>
<dbReference type="PROSITE" id="PS51123">
    <property type="entry name" value="OMPA_2"/>
    <property type="match status" value="1"/>
</dbReference>
<evidence type="ECO:0000256" key="5">
    <source>
        <dbReference type="PROSITE-ProRule" id="PRU00473"/>
    </source>
</evidence>
<dbReference type="Pfam" id="PF00691">
    <property type="entry name" value="OmpA"/>
    <property type="match status" value="1"/>
</dbReference>
<dbReference type="InterPro" id="IPR036737">
    <property type="entry name" value="OmpA-like_sf"/>
</dbReference>
<feature type="compositionally biased region" description="Acidic residues" evidence="6">
    <location>
        <begin position="567"/>
        <end position="578"/>
    </location>
</feature>
<feature type="chain" id="PRO_5023001929" evidence="7">
    <location>
        <begin position="44"/>
        <end position="578"/>
    </location>
</feature>
<evidence type="ECO:0000313" key="9">
    <source>
        <dbReference type="EMBL" id="TXD35965.1"/>
    </source>
</evidence>
<dbReference type="InterPro" id="IPR050330">
    <property type="entry name" value="Bact_OuterMem_StrucFunc"/>
</dbReference>
<dbReference type="EMBL" id="VOSM01000007">
    <property type="protein sequence ID" value="TXD35965.1"/>
    <property type="molecule type" value="Genomic_DNA"/>
</dbReference>
<keyword evidence="3 5" id="KW-0472">Membrane</keyword>
<feature type="signal peptide" evidence="7">
    <location>
        <begin position="1"/>
        <end position="43"/>
    </location>
</feature>
<dbReference type="Pfam" id="PF13557">
    <property type="entry name" value="Phenol_MetA_deg"/>
    <property type="match status" value="1"/>
</dbReference>
<feature type="domain" description="OmpA-like" evidence="8">
    <location>
        <begin position="444"/>
        <end position="562"/>
    </location>
</feature>
<organism evidence="9 10">
    <name type="scientific">Lujinxingia vulgaris</name>
    <dbReference type="NCBI Taxonomy" id="2600176"/>
    <lineage>
        <taxon>Bacteria</taxon>
        <taxon>Deltaproteobacteria</taxon>
        <taxon>Bradymonadales</taxon>
        <taxon>Lujinxingiaceae</taxon>
        <taxon>Lujinxingia</taxon>
    </lineage>
</organism>
<evidence type="ECO:0000256" key="7">
    <source>
        <dbReference type="SAM" id="SignalP"/>
    </source>
</evidence>
<evidence type="ECO:0000256" key="6">
    <source>
        <dbReference type="SAM" id="MobiDB-lite"/>
    </source>
</evidence>
<evidence type="ECO:0000256" key="4">
    <source>
        <dbReference type="ARBA" id="ARBA00023237"/>
    </source>
</evidence>
<dbReference type="InterPro" id="IPR006664">
    <property type="entry name" value="OMP_bac"/>
</dbReference>
<keyword evidence="4" id="KW-0998">Cell outer membrane</keyword>
<dbReference type="PANTHER" id="PTHR30329">
    <property type="entry name" value="STATOR ELEMENT OF FLAGELLAR MOTOR COMPLEX"/>
    <property type="match status" value="1"/>
</dbReference>
<dbReference type="InterPro" id="IPR025737">
    <property type="entry name" value="FApF"/>
</dbReference>
<accession>A0A5C6XFM6</accession>
<dbReference type="PANTHER" id="PTHR30329:SF21">
    <property type="entry name" value="LIPOPROTEIN YIAD-RELATED"/>
    <property type="match status" value="1"/>
</dbReference>
<dbReference type="PRINTS" id="PR01021">
    <property type="entry name" value="OMPADOMAIN"/>
</dbReference>
<evidence type="ECO:0000259" key="8">
    <source>
        <dbReference type="PROSITE" id="PS51123"/>
    </source>
</evidence>
<dbReference type="InterPro" id="IPR003367">
    <property type="entry name" value="Thrombospondin_3-like_rpt"/>
</dbReference>
<dbReference type="Gene3D" id="3.30.1330.60">
    <property type="entry name" value="OmpA-like domain"/>
    <property type="match status" value="1"/>
</dbReference>
<dbReference type="Gene3D" id="4.10.1080.10">
    <property type="entry name" value="TSP type-3 repeat"/>
    <property type="match status" value="1"/>
</dbReference>
<dbReference type="SUPFAM" id="SSF103647">
    <property type="entry name" value="TSP type-3 repeat"/>
    <property type="match status" value="1"/>
</dbReference>
<dbReference type="SUPFAM" id="SSF103088">
    <property type="entry name" value="OmpA-like"/>
    <property type="match status" value="1"/>
</dbReference>
<dbReference type="InterPro" id="IPR028974">
    <property type="entry name" value="TSP_type-3_rpt"/>
</dbReference>
<dbReference type="GO" id="GO:0005509">
    <property type="term" value="F:calcium ion binding"/>
    <property type="evidence" value="ECO:0007669"/>
    <property type="project" value="InterPro"/>
</dbReference>
<reference evidence="9 10" key="1">
    <citation type="submission" date="2019-08" db="EMBL/GenBank/DDBJ databases">
        <title>Bradymonadales sp. TMQ4.</title>
        <authorList>
            <person name="Liang Q."/>
        </authorList>
    </citation>
    <scope>NUCLEOTIDE SEQUENCE [LARGE SCALE GENOMIC DNA]</scope>
    <source>
        <strain evidence="9 10">TMQ4</strain>
    </source>
</reference>
<comment type="subcellular location">
    <subcellularLocation>
        <location evidence="1">Cell outer membrane</location>
    </subcellularLocation>
</comment>
<evidence type="ECO:0000256" key="3">
    <source>
        <dbReference type="ARBA" id="ARBA00023136"/>
    </source>
</evidence>
<keyword evidence="10" id="KW-1185">Reference proteome</keyword>
<evidence type="ECO:0000256" key="1">
    <source>
        <dbReference type="ARBA" id="ARBA00004442"/>
    </source>
</evidence>
<dbReference type="InterPro" id="IPR006665">
    <property type="entry name" value="OmpA-like"/>
</dbReference>
<comment type="caution">
    <text evidence="9">The sequence shown here is derived from an EMBL/GenBank/DDBJ whole genome shotgun (WGS) entry which is preliminary data.</text>
</comment>
<evidence type="ECO:0000256" key="2">
    <source>
        <dbReference type="ARBA" id="ARBA00022729"/>
    </source>
</evidence>
<dbReference type="GO" id="GO:0009279">
    <property type="term" value="C:cell outer membrane"/>
    <property type="evidence" value="ECO:0007669"/>
    <property type="project" value="UniProtKB-SubCell"/>
</dbReference>
<proteinExistence type="predicted"/>
<name>A0A5C6XFM6_9DELT</name>
<dbReference type="Pfam" id="PF02412">
    <property type="entry name" value="TSP_3"/>
    <property type="match status" value="2"/>
</dbReference>
<sequence length="578" mass="61291">MRATCGAPSWSNRMMSLSRAKTWKVGSAALLAALMGVSSTATAQEAGGFDAQTFQPALSPSAVFSVDGSRTYEHRQIYGGLLFNWANDPLVMEYEDGSREAVIESQLAAHLSAGIGLFDRYQVELALPIYFSNSGDYQGQSFGGAGVGDLALRGKAHILSLADGRFGLGAGLDLSLPTGVQDAYLGSRTVTATPRVMADYRLDTPAGGLLLAANLGARLRGTDDVHDARIGPNLSYGVGAELEAIADVLFVGAELFGSAVLTEPARAKSPLEALIGVRWAATETWSLTLAGGGGLVGGLGSAAQRGLLGVSYRPAPTPDSGEVVPTEKIVCEFDAPPGYEGPRDAQGCPVVEEQGCASLTEDWQGAVDEDGCPILDQDGDGIPDSEDACPTEPQDFDGLGVANGCPQEDVDGDGILDVEDRCPTEPGLRLHEGCPPPVQKAVREGDEIRILDKVFFQTDKAVILEDSFELLDQVALIMRTNPDIMLIEVAGHTDRRGDADYNMMLSEERAKTVREYLINQGQVDASRVVARGYGQTELLIDEDTDEAHAANRRVEFRILEQGSDEAGSPEETEAPAEP</sequence>
<dbReference type="GO" id="GO:0007155">
    <property type="term" value="P:cell adhesion"/>
    <property type="evidence" value="ECO:0007669"/>
    <property type="project" value="InterPro"/>
</dbReference>
<protein>
    <submittedName>
        <fullName evidence="9">OmpA family protein</fullName>
    </submittedName>
</protein>
<dbReference type="AlphaFoldDB" id="A0A5C6XFM6"/>
<evidence type="ECO:0000313" key="10">
    <source>
        <dbReference type="Proteomes" id="UP000321412"/>
    </source>
</evidence>
<dbReference type="CDD" id="cd07185">
    <property type="entry name" value="OmpA_C-like"/>
    <property type="match status" value="1"/>
</dbReference>